<dbReference type="Proteomes" id="UP000515163">
    <property type="component" value="Unplaced"/>
</dbReference>
<dbReference type="InParanoid" id="A0A6P8J5U3"/>
<organism evidence="1 2">
    <name type="scientific">Actinia tenebrosa</name>
    <name type="common">Australian red waratah sea anemone</name>
    <dbReference type="NCBI Taxonomy" id="6105"/>
    <lineage>
        <taxon>Eukaryota</taxon>
        <taxon>Metazoa</taxon>
        <taxon>Cnidaria</taxon>
        <taxon>Anthozoa</taxon>
        <taxon>Hexacorallia</taxon>
        <taxon>Actiniaria</taxon>
        <taxon>Actiniidae</taxon>
        <taxon>Actinia</taxon>
    </lineage>
</organism>
<dbReference type="KEGG" id="aten:116308750"/>
<keyword evidence="1" id="KW-1185">Reference proteome</keyword>
<dbReference type="PANTHER" id="PTHR34488:SF1">
    <property type="entry name" value="SI:CH211-245H14.1-RELATED"/>
    <property type="match status" value="1"/>
</dbReference>
<evidence type="ECO:0000313" key="1">
    <source>
        <dbReference type="Proteomes" id="UP000515163"/>
    </source>
</evidence>
<evidence type="ECO:0000313" key="2">
    <source>
        <dbReference type="RefSeq" id="XP_031575092.1"/>
    </source>
</evidence>
<dbReference type="PANTHER" id="PTHR34488">
    <property type="entry name" value="SI:CH211-245H14.1-RELATED"/>
    <property type="match status" value="1"/>
</dbReference>
<dbReference type="AlphaFoldDB" id="A0A6P8J5U3"/>
<dbReference type="GeneID" id="116308750"/>
<dbReference type="OrthoDB" id="10031171at2759"/>
<reference evidence="2" key="1">
    <citation type="submission" date="2025-08" db="UniProtKB">
        <authorList>
            <consortium name="RefSeq"/>
        </authorList>
    </citation>
    <scope>IDENTIFICATION</scope>
    <source>
        <tissue evidence="2">Tentacle</tissue>
    </source>
</reference>
<sequence length="267" mass="31574">MYEFILHTSSNQLYHWTGFGRFFQFLEFSTIYTYPEVYELLYNTRATVISLPAVIWDCLNKRTFKFLLLGGIRLLKDASRKISCFRFFCSWRKSVPPCVVIIFFYFWLKRQQYCRKFAILSKESDQSRVNNNIKDIEKHILSRLQQDLRNEHIQLEEKSWIQDLDDGERPVFVFCVISSRIGTDIENAMRGVHDNSPVILVLLHCALSILLRDRDLFDDEELLDPTMKNRMTGIAHFAFSDREGLYDCKQNRYGFKKLGCTINVLLS</sequence>
<protein>
    <submittedName>
        <fullName evidence="2">Uncharacterized protein LOC116308750</fullName>
    </submittedName>
</protein>
<gene>
    <name evidence="2" type="primary">LOC116308750</name>
</gene>
<name>A0A6P8J5U3_ACTTE</name>
<accession>A0A6P8J5U3</accession>
<dbReference type="RefSeq" id="XP_031575092.1">
    <property type="nucleotide sequence ID" value="XM_031719232.1"/>
</dbReference>
<proteinExistence type="predicted"/>